<keyword evidence="1" id="KW-1185">Reference proteome</keyword>
<reference evidence="2" key="1">
    <citation type="submission" date="2023-03" db="UniProtKB">
        <authorList>
            <consortium name="WormBaseParasite"/>
        </authorList>
    </citation>
    <scope>IDENTIFICATION</scope>
</reference>
<dbReference type="Proteomes" id="UP000036681">
    <property type="component" value="Unplaced"/>
</dbReference>
<dbReference type="AlphaFoldDB" id="A0A9J2Q4P1"/>
<protein>
    <submittedName>
        <fullName evidence="2">ADF-H domain-containing protein</fullName>
    </submittedName>
</protein>
<proteinExistence type="predicted"/>
<evidence type="ECO:0000313" key="2">
    <source>
        <dbReference type="WBParaSite" id="ALUE_0001739101-mRNA-1"/>
    </source>
</evidence>
<dbReference type="WBParaSite" id="ALUE_0001739101-mRNA-1">
    <property type="protein sequence ID" value="ALUE_0001739101-mRNA-1"/>
    <property type="gene ID" value="ALUE_0001739101"/>
</dbReference>
<name>A0A9J2Q4P1_ASCLU</name>
<organism evidence="1 2">
    <name type="scientific">Ascaris lumbricoides</name>
    <name type="common">Giant roundworm</name>
    <dbReference type="NCBI Taxonomy" id="6252"/>
    <lineage>
        <taxon>Eukaryota</taxon>
        <taxon>Metazoa</taxon>
        <taxon>Ecdysozoa</taxon>
        <taxon>Nematoda</taxon>
        <taxon>Chromadorea</taxon>
        <taxon>Rhabditida</taxon>
        <taxon>Spirurina</taxon>
        <taxon>Ascaridomorpha</taxon>
        <taxon>Ascaridoidea</taxon>
        <taxon>Ascarididae</taxon>
        <taxon>Ascaris</taxon>
    </lineage>
</organism>
<sequence length="208" mass="23659">MQFALFYGTLARSARFQETLEQPALVFLICSIISKTCVICSIQILDLRSLCDCLQHYRTRSLQSIHLYETDIEVKDQSIDHDQRCPVGDVSTEEVNGDVERTMVSRLCSPSSQNAIFVMKSFVQKKEIAAAEPINEAIFPIRHHYFIFYYQQQIEASTLSLAIATDPSNTKISVEYLRGISSIRYDEATDAENTNGRYNVHKVDNTVC</sequence>
<accession>A0A9J2Q4P1</accession>
<evidence type="ECO:0000313" key="1">
    <source>
        <dbReference type="Proteomes" id="UP000036681"/>
    </source>
</evidence>